<dbReference type="AlphaFoldDB" id="A0A1Z5R1C8"/>
<proteinExistence type="predicted"/>
<reference evidence="1 2" key="1">
    <citation type="journal article" date="2009" name="Nature">
        <title>The Sorghum bicolor genome and the diversification of grasses.</title>
        <authorList>
            <person name="Paterson A.H."/>
            <person name="Bowers J.E."/>
            <person name="Bruggmann R."/>
            <person name="Dubchak I."/>
            <person name="Grimwood J."/>
            <person name="Gundlach H."/>
            <person name="Haberer G."/>
            <person name="Hellsten U."/>
            <person name="Mitros T."/>
            <person name="Poliakov A."/>
            <person name="Schmutz J."/>
            <person name="Spannagl M."/>
            <person name="Tang H."/>
            <person name="Wang X."/>
            <person name="Wicker T."/>
            <person name="Bharti A.K."/>
            <person name="Chapman J."/>
            <person name="Feltus F.A."/>
            <person name="Gowik U."/>
            <person name="Grigoriev I.V."/>
            <person name="Lyons E."/>
            <person name="Maher C.A."/>
            <person name="Martis M."/>
            <person name="Narechania A."/>
            <person name="Otillar R.P."/>
            <person name="Penning B.W."/>
            <person name="Salamov A.A."/>
            <person name="Wang Y."/>
            <person name="Zhang L."/>
            <person name="Carpita N.C."/>
            <person name="Freeling M."/>
            <person name="Gingle A.R."/>
            <person name="Hash C.T."/>
            <person name="Keller B."/>
            <person name="Klein P."/>
            <person name="Kresovich S."/>
            <person name="McCann M.C."/>
            <person name="Ming R."/>
            <person name="Peterson D.G."/>
            <person name="Mehboob-ur-Rahman"/>
            <person name="Ware D."/>
            <person name="Westhoff P."/>
            <person name="Mayer K.F."/>
            <person name="Messing J."/>
            <person name="Rokhsar D.S."/>
        </authorList>
    </citation>
    <scope>NUCLEOTIDE SEQUENCE [LARGE SCALE GENOMIC DNA]</scope>
    <source>
        <strain evidence="2">cv. BTx623</strain>
    </source>
</reference>
<protein>
    <submittedName>
        <fullName evidence="1">Uncharacterized protein</fullName>
    </submittedName>
</protein>
<sequence length="55" mass="6162">MQGPCSESDGHVLFGHPNGCKTLCTHQSLEIRLELLPVAFLRMDQIKCLDLTVEH</sequence>
<keyword evidence="2" id="KW-1185">Reference proteome</keyword>
<evidence type="ECO:0000313" key="2">
    <source>
        <dbReference type="Proteomes" id="UP000000768"/>
    </source>
</evidence>
<gene>
    <name evidence="1" type="ORF">SORBI_3009G072033</name>
</gene>
<dbReference type="InParanoid" id="A0A1Z5R1C8"/>
<reference evidence="2" key="2">
    <citation type="journal article" date="2018" name="Plant J.">
        <title>The Sorghum bicolor reference genome: improved assembly, gene annotations, a transcriptome atlas, and signatures of genome organization.</title>
        <authorList>
            <person name="McCormick R.F."/>
            <person name="Truong S.K."/>
            <person name="Sreedasyam A."/>
            <person name="Jenkins J."/>
            <person name="Shu S."/>
            <person name="Sims D."/>
            <person name="Kennedy M."/>
            <person name="Amirebrahimi M."/>
            <person name="Weers B.D."/>
            <person name="McKinley B."/>
            <person name="Mattison A."/>
            <person name="Morishige D.T."/>
            <person name="Grimwood J."/>
            <person name="Schmutz J."/>
            <person name="Mullet J.E."/>
        </authorList>
    </citation>
    <scope>NUCLEOTIDE SEQUENCE [LARGE SCALE GENOMIC DNA]</scope>
    <source>
        <strain evidence="2">cv. BTx623</strain>
    </source>
</reference>
<dbReference type="EMBL" id="CM000768">
    <property type="protein sequence ID" value="OQU77587.1"/>
    <property type="molecule type" value="Genomic_DNA"/>
</dbReference>
<name>A0A1Z5R1C8_SORBI</name>
<accession>A0A1Z5R1C8</accession>
<dbReference type="Gramene" id="OQU77587">
    <property type="protein sequence ID" value="OQU77587"/>
    <property type="gene ID" value="SORBI_3009G072033"/>
</dbReference>
<dbReference type="Proteomes" id="UP000000768">
    <property type="component" value="Chromosome 9"/>
</dbReference>
<organism evidence="1 2">
    <name type="scientific">Sorghum bicolor</name>
    <name type="common">Sorghum</name>
    <name type="synonym">Sorghum vulgare</name>
    <dbReference type="NCBI Taxonomy" id="4558"/>
    <lineage>
        <taxon>Eukaryota</taxon>
        <taxon>Viridiplantae</taxon>
        <taxon>Streptophyta</taxon>
        <taxon>Embryophyta</taxon>
        <taxon>Tracheophyta</taxon>
        <taxon>Spermatophyta</taxon>
        <taxon>Magnoliopsida</taxon>
        <taxon>Liliopsida</taxon>
        <taxon>Poales</taxon>
        <taxon>Poaceae</taxon>
        <taxon>PACMAD clade</taxon>
        <taxon>Panicoideae</taxon>
        <taxon>Andropogonodae</taxon>
        <taxon>Andropogoneae</taxon>
        <taxon>Sorghinae</taxon>
        <taxon>Sorghum</taxon>
    </lineage>
</organism>
<evidence type="ECO:0000313" key="1">
    <source>
        <dbReference type="EMBL" id="OQU77587.1"/>
    </source>
</evidence>